<organism evidence="2 3">
    <name type="scientific">Rhodococcus erythropolis</name>
    <name type="common">Arthrobacter picolinophilus</name>
    <dbReference type="NCBI Taxonomy" id="1833"/>
    <lineage>
        <taxon>Bacteria</taxon>
        <taxon>Bacillati</taxon>
        <taxon>Actinomycetota</taxon>
        <taxon>Actinomycetes</taxon>
        <taxon>Mycobacteriales</taxon>
        <taxon>Nocardiaceae</taxon>
        <taxon>Rhodococcus</taxon>
        <taxon>Rhodococcus erythropolis group</taxon>
    </lineage>
</organism>
<name>A0A5N5E7J6_RHOER</name>
<protein>
    <recommendedName>
        <fullName evidence="1">Helix-turn-helix domain-containing protein</fullName>
    </recommendedName>
</protein>
<evidence type="ECO:0000313" key="3">
    <source>
        <dbReference type="Proteomes" id="UP000325576"/>
    </source>
</evidence>
<reference evidence="2 3" key="1">
    <citation type="journal article" date="2017" name="Poromechanics V (2013)">
        <title>Genomic Characterization of the Arsenic-Tolerant Actinobacterium, &lt;i&gt;Rhodococcus erythropolis&lt;/i&gt; S43.</title>
        <authorList>
            <person name="Retamal-Morales G."/>
            <person name="Mehnert M."/>
            <person name="Schwabe R."/>
            <person name="Tischler D."/>
            <person name="Schloemann M."/>
            <person name="Levican G.J."/>
        </authorList>
    </citation>
    <scope>NUCLEOTIDE SEQUENCE [LARGE SCALE GENOMIC DNA]</scope>
    <source>
        <strain evidence="2 3">S43</strain>
    </source>
</reference>
<dbReference type="SUPFAM" id="SSF46955">
    <property type="entry name" value="Putative DNA-binding domain"/>
    <property type="match status" value="1"/>
</dbReference>
<gene>
    <name evidence="2" type="ORF">BS297_17665</name>
</gene>
<feature type="domain" description="Helix-turn-helix" evidence="1">
    <location>
        <begin position="14"/>
        <end position="63"/>
    </location>
</feature>
<dbReference type="Proteomes" id="UP000325576">
    <property type="component" value="Unassembled WGS sequence"/>
</dbReference>
<sequence>MLPDMTIQDLIGSTESCRLLRVDKSTLTRWAKTGVLNPATKLPGRNGALLFERTDVEKLAAARAESA</sequence>
<evidence type="ECO:0000313" key="2">
    <source>
        <dbReference type="EMBL" id="KAB2583974.1"/>
    </source>
</evidence>
<dbReference type="AlphaFoldDB" id="A0A5N5E7J6"/>
<dbReference type="Pfam" id="PF12728">
    <property type="entry name" value="HTH_17"/>
    <property type="match status" value="1"/>
</dbReference>
<comment type="caution">
    <text evidence="2">The sequence shown here is derived from an EMBL/GenBank/DDBJ whole genome shotgun (WGS) entry which is preliminary data.</text>
</comment>
<dbReference type="InterPro" id="IPR041657">
    <property type="entry name" value="HTH_17"/>
</dbReference>
<accession>A0A5N5E7J6</accession>
<proteinExistence type="predicted"/>
<dbReference type="EMBL" id="MRBO01000482">
    <property type="protein sequence ID" value="KAB2583974.1"/>
    <property type="molecule type" value="Genomic_DNA"/>
</dbReference>
<evidence type="ECO:0000259" key="1">
    <source>
        <dbReference type="Pfam" id="PF12728"/>
    </source>
</evidence>
<dbReference type="InterPro" id="IPR009061">
    <property type="entry name" value="DNA-bd_dom_put_sf"/>
</dbReference>